<dbReference type="InterPro" id="IPR050560">
    <property type="entry name" value="MYB_TF"/>
</dbReference>
<dbReference type="PANTHER" id="PTHR45614">
    <property type="entry name" value="MYB PROTEIN-RELATED"/>
    <property type="match status" value="1"/>
</dbReference>
<organism evidence="3 4">
    <name type="scientific">Coccomyxa viridis</name>
    <dbReference type="NCBI Taxonomy" id="1274662"/>
    <lineage>
        <taxon>Eukaryota</taxon>
        <taxon>Viridiplantae</taxon>
        <taxon>Chlorophyta</taxon>
        <taxon>core chlorophytes</taxon>
        <taxon>Trebouxiophyceae</taxon>
        <taxon>Trebouxiophyceae incertae sedis</taxon>
        <taxon>Coccomyxaceae</taxon>
        <taxon>Coccomyxa</taxon>
    </lineage>
</organism>
<feature type="domain" description="Myb-like" evidence="1">
    <location>
        <begin position="63"/>
        <end position="115"/>
    </location>
</feature>
<dbReference type="InterPro" id="IPR001005">
    <property type="entry name" value="SANT/Myb"/>
</dbReference>
<dbReference type="EMBL" id="CAXHTA020000005">
    <property type="protein sequence ID" value="CAL5221853.1"/>
    <property type="molecule type" value="Genomic_DNA"/>
</dbReference>
<evidence type="ECO:0000313" key="4">
    <source>
        <dbReference type="Proteomes" id="UP001497392"/>
    </source>
</evidence>
<feature type="domain" description="HTH myb-type" evidence="2">
    <location>
        <begin position="5"/>
        <end position="62"/>
    </location>
</feature>
<dbReference type="CDD" id="cd00167">
    <property type="entry name" value="SANT"/>
    <property type="match status" value="2"/>
</dbReference>
<dbReference type="InterPro" id="IPR009057">
    <property type="entry name" value="Homeodomain-like_sf"/>
</dbReference>
<evidence type="ECO:0000259" key="2">
    <source>
        <dbReference type="PROSITE" id="PS51294"/>
    </source>
</evidence>
<name>A0ABP1FPG3_9CHLO</name>
<comment type="caution">
    <text evidence="3">The sequence shown here is derived from an EMBL/GenBank/DDBJ whole genome shotgun (WGS) entry which is preliminary data.</text>
</comment>
<dbReference type="Pfam" id="PF00249">
    <property type="entry name" value="Myb_DNA-binding"/>
    <property type="match status" value="2"/>
</dbReference>
<dbReference type="PANTHER" id="PTHR45614:SF25">
    <property type="entry name" value="MYB PROTEIN"/>
    <property type="match status" value="1"/>
</dbReference>
<dbReference type="PROSITE" id="PS50090">
    <property type="entry name" value="MYB_LIKE"/>
    <property type="match status" value="2"/>
</dbReference>
<dbReference type="InterPro" id="IPR017930">
    <property type="entry name" value="Myb_dom"/>
</dbReference>
<feature type="domain" description="Myb-like" evidence="1">
    <location>
        <begin position="13"/>
        <end position="62"/>
    </location>
</feature>
<accession>A0ABP1FPG3</accession>
<keyword evidence="4" id="KW-1185">Reference proteome</keyword>
<dbReference type="Proteomes" id="UP001497392">
    <property type="component" value="Unassembled WGS sequence"/>
</dbReference>
<dbReference type="SMART" id="SM00717">
    <property type="entry name" value="SANT"/>
    <property type="match status" value="2"/>
</dbReference>
<sequence length="524" mass="55567">MSDEIVECKGTTWKPEEDARLQKVMRELGGKEGAGFSWSSVAKRLGGGRTGKSCRLRWYNQLSPNLKREPFDHQEDLLIIQAHAKYGNQWALIAKLPGLEGRTDNAIKNRWNSTLKRKLVLGEITGVAHPCAKAKAPRSESEESDLPALKKARSCGAAAPKRSRISVTDSPTSSRSLQTFTLLPVGASPASSCLDPVQPLHPALDRHRSGTFDSPDSSQSCDLFGQGLTASVLAEAFNTFRDDIDVLSLDTVSEEILGDADFLFDLAETDLSLPCFPIDEPLRDPTAALCTPEALKTAGGALAAASYELGSLPELPASPLARSPFEVALDSCPRSFSGFGAGASASNALVDLEAITSQRSIGSSKESSGSMMQSSCSLKPAASIVKPFTMGEDDAVSGMRLEDLVNSASAADAVNRMVSARARDAAQACPTIPESPAVAALEAAACSLAQNLNSVFARSQPKLPVQRSWTSSTAKNVAIMPRDSLAEIMAAEQVLAAKQQLHACTPAGCADSSVRFSPGMWGQW</sequence>
<dbReference type="PROSITE" id="PS51294">
    <property type="entry name" value="HTH_MYB"/>
    <property type="match status" value="2"/>
</dbReference>
<reference evidence="3 4" key="1">
    <citation type="submission" date="2024-06" db="EMBL/GenBank/DDBJ databases">
        <authorList>
            <person name="Kraege A."/>
            <person name="Thomma B."/>
        </authorList>
    </citation>
    <scope>NUCLEOTIDE SEQUENCE [LARGE SCALE GENOMIC DNA]</scope>
</reference>
<dbReference type="SUPFAM" id="SSF46689">
    <property type="entry name" value="Homeodomain-like"/>
    <property type="match status" value="1"/>
</dbReference>
<evidence type="ECO:0000259" key="1">
    <source>
        <dbReference type="PROSITE" id="PS50090"/>
    </source>
</evidence>
<evidence type="ECO:0000313" key="3">
    <source>
        <dbReference type="EMBL" id="CAL5221853.1"/>
    </source>
</evidence>
<dbReference type="Gene3D" id="1.10.10.60">
    <property type="entry name" value="Homeodomain-like"/>
    <property type="match status" value="2"/>
</dbReference>
<feature type="domain" description="HTH myb-type" evidence="2">
    <location>
        <begin position="63"/>
        <end position="119"/>
    </location>
</feature>
<proteinExistence type="predicted"/>
<protein>
    <submittedName>
        <fullName evidence="3">G4114 protein</fullName>
    </submittedName>
</protein>
<gene>
    <name evidence="3" type="primary">g4114</name>
    <name evidence="3" type="ORF">VP750_LOCUS3512</name>
</gene>